<sequence length="94" mass="10692">MDQMDVLPVQRELKSLRKWTISDHLMKFKGKCQALSPRTINPTPQYKLCTAWLETSMAEKALVHTKLTGASNASLQQERINSTWGCIRRSTAIC</sequence>
<dbReference type="EMBL" id="WHWB01033841">
    <property type="protein sequence ID" value="KAJ7416333.1"/>
    <property type="molecule type" value="Genomic_DNA"/>
</dbReference>
<accession>A0ABQ9DCE8</accession>
<keyword evidence="2" id="KW-1185">Reference proteome</keyword>
<proteinExistence type="predicted"/>
<protein>
    <submittedName>
        <fullName evidence="1">Uncharacterized protein</fullName>
    </submittedName>
</protein>
<reference evidence="1" key="1">
    <citation type="submission" date="2019-10" db="EMBL/GenBank/DDBJ databases">
        <authorList>
            <person name="Soares A.E.R."/>
            <person name="Aleixo A."/>
            <person name="Schneider P."/>
            <person name="Miyaki C.Y."/>
            <person name="Schneider M.P."/>
            <person name="Mello C."/>
            <person name="Vasconcelos A.T.R."/>
        </authorList>
    </citation>
    <scope>NUCLEOTIDE SEQUENCE</scope>
    <source>
        <tissue evidence="1">Muscle</tissue>
    </source>
</reference>
<comment type="caution">
    <text evidence="1">The sequence shown here is derived from an EMBL/GenBank/DDBJ whole genome shotgun (WGS) entry which is preliminary data.</text>
</comment>
<dbReference type="Proteomes" id="UP001145742">
    <property type="component" value="Unassembled WGS sequence"/>
</dbReference>
<organism evidence="1 2">
    <name type="scientific">Willisornis vidua</name>
    <name type="common">Xingu scale-backed antbird</name>
    <dbReference type="NCBI Taxonomy" id="1566151"/>
    <lineage>
        <taxon>Eukaryota</taxon>
        <taxon>Metazoa</taxon>
        <taxon>Chordata</taxon>
        <taxon>Craniata</taxon>
        <taxon>Vertebrata</taxon>
        <taxon>Euteleostomi</taxon>
        <taxon>Archelosauria</taxon>
        <taxon>Archosauria</taxon>
        <taxon>Dinosauria</taxon>
        <taxon>Saurischia</taxon>
        <taxon>Theropoda</taxon>
        <taxon>Coelurosauria</taxon>
        <taxon>Aves</taxon>
        <taxon>Neognathae</taxon>
        <taxon>Neoaves</taxon>
        <taxon>Telluraves</taxon>
        <taxon>Australaves</taxon>
        <taxon>Passeriformes</taxon>
        <taxon>Thamnophilidae</taxon>
        <taxon>Willisornis</taxon>
    </lineage>
</organism>
<evidence type="ECO:0000313" key="2">
    <source>
        <dbReference type="Proteomes" id="UP001145742"/>
    </source>
</evidence>
<name>A0ABQ9DCE8_9PASS</name>
<evidence type="ECO:0000313" key="1">
    <source>
        <dbReference type="EMBL" id="KAJ7416333.1"/>
    </source>
</evidence>
<gene>
    <name evidence="1" type="ORF">WISP_72479</name>
</gene>